<proteinExistence type="predicted"/>
<feature type="domain" description="MATH" evidence="3">
    <location>
        <begin position="6"/>
        <end position="130"/>
    </location>
</feature>
<dbReference type="Proteomes" id="UP000467841">
    <property type="component" value="Unassembled WGS sequence"/>
</dbReference>
<dbReference type="PROSITE" id="PS50144">
    <property type="entry name" value="MATH"/>
    <property type="match status" value="1"/>
</dbReference>
<evidence type="ECO:0000256" key="2">
    <source>
        <dbReference type="SAM" id="Coils"/>
    </source>
</evidence>
<accession>A0A6D2KCX7</accession>
<evidence type="ECO:0000256" key="1">
    <source>
        <dbReference type="ARBA" id="ARBA00023054"/>
    </source>
</evidence>
<name>A0A6D2KCX7_9BRAS</name>
<evidence type="ECO:0000259" key="3">
    <source>
        <dbReference type="PROSITE" id="PS50144"/>
    </source>
</evidence>
<gene>
    <name evidence="4" type="ORF">MERR_LOCUS34565</name>
</gene>
<dbReference type="Pfam" id="PF22486">
    <property type="entry name" value="MATH_2"/>
    <property type="match status" value="1"/>
</dbReference>
<dbReference type="AlphaFoldDB" id="A0A6D2KCX7"/>
<comment type="caution">
    <text evidence="4">The sequence shown here is derived from an EMBL/GenBank/DDBJ whole genome shotgun (WGS) entry which is preliminary data.</text>
</comment>
<sequence>MENQKQTSFTFEIDNFSEKEGLIRSPKFSSGGCEWIVRVHPKGKIVNDHLSLFLHVANPESLRLGWKRLASYSFFLVNQSGKELFRINEALSELFCAQFPGSGRAKAVPLKKLQEKGFLEKNKLRVKVEVKVVEVVDQGDATGNETFDVKGFQVLYSQVISVTELFLKHPDIAANFRLKNQSVKTTYMNLLLGLIETLKKPQHTFSETVLSNAQDELMELTEAGFKVDWLKTKLDEVSLERKKDNARVQELEELIKNLKLELNKEKSKTDASDAKVLSLEQTVSDLKDVLNKQKHESAAKVLLLDQTVWGLKDEVSVLEYEVSDLGDELNKEKGKSADKVWTLQQTVLNLSAELKKEKGKFDTCDAKVLSLEQTVLSLRDDLKKEKAAACSWEVLDYADLPNDK</sequence>
<dbReference type="PANTHER" id="PTHR46236">
    <property type="entry name" value="TRAF-LIKE SUPERFAMILY PROTEIN"/>
    <property type="match status" value="1"/>
</dbReference>
<dbReference type="SUPFAM" id="SSF49599">
    <property type="entry name" value="TRAF domain-like"/>
    <property type="match status" value="1"/>
</dbReference>
<dbReference type="InterPro" id="IPR050804">
    <property type="entry name" value="MCC"/>
</dbReference>
<feature type="coiled-coil region" evidence="2">
    <location>
        <begin position="234"/>
        <end position="296"/>
    </location>
</feature>
<dbReference type="InterPro" id="IPR008974">
    <property type="entry name" value="TRAF-like"/>
</dbReference>
<dbReference type="EMBL" id="CACVBM020001373">
    <property type="protein sequence ID" value="CAA7047330.1"/>
    <property type="molecule type" value="Genomic_DNA"/>
</dbReference>
<keyword evidence="1 2" id="KW-0175">Coiled coil</keyword>
<organism evidence="4 5">
    <name type="scientific">Microthlaspi erraticum</name>
    <dbReference type="NCBI Taxonomy" id="1685480"/>
    <lineage>
        <taxon>Eukaryota</taxon>
        <taxon>Viridiplantae</taxon>
        <taxon>Streptophyta</taxon>
        <taxon>Embryophyta</taxon>
        <taxon>Tracheophyta</taxon>
        <taxon>Spermatophyta</taxon>
        <taxon>Magnoliopsida</taxon>
        <taxon>eudicotyledons</taxon>
        <taxon>Gunneridae</taxon>
        <taxon>Pentapetalae</taxon>
        <taxon>rosids</taxon>
        <taxon>malvids</taxon>
        <taxon>Brassicales</taxon>
        <taxon>Brassicaceae</taxon>
        <taxon>Coluteocarpeae</taxon>
        <taxon>Microthlaspi</taxon>
    </lineage>
</organism>
<dbReference type="OrthoDB" id="507001at2759"/>
<dbReference type="InterPro" id="IPR002083">
    <property type="entry name" value="MATH/TRAF_dom"/>
</dbReference>
<keyword evidence="5" id="KW-1185">Reference proteome</keyword>
<reference evidence="4" key="1">
    <citation type="submission" date="2020-01" db="EMBL/GenBank/DDBJ databases">
        <authorList>
            <person name="Mishra B."/>
        </authorList>
    </citation>
    <scope>NUCLEOTIDE SEQUENCE [LARGE SCALE GENOMIC DNA]</scope>
</reference>
<dbReference type="CDD" id="cd00121">
    <property type="entry name" value="MATH"/>
    <property type="match status" value="1"/>
</dbReference>
<evidence type="ECO:0000313" key="5">
    <source>
        <dbReference type="Proteomes" id="UP000467841"/>
    </source>
</evidence>
<evidence type="ECO:0000313" key="4">
    <source>
        <dbReference type="EMBL" id="CAA7047330.1"/>
    </source>
</evidence>
<dbReference type="Gene3D" id="2.60.210.10">
    <property type="entry name" value="Apoptosis, Tumor Necrosis Factor Receptor Associated Protein 2, Chain A"/>
    <property type="match status" value="1"/>
</dbReference>
<dbReference type="PANTHER" id="PTHR46236:SF12">
    <property type="entry name" value="MATH DOMAIN-CONTAINING PROTEIN"/>
    <property type="match status" value="1"/>
</dbReference>
<dbReference type="SMART" id="SM00061">
    <property type="entry name" value="MATH"/>
    <property type="match status" value="1"/>
</dbReference>
<protein>
    <recommendedName>
        <fullName evidence="3">MATH domain-containing protein</fullName>
    </recommendedName>
</protein>